<dbReference type="SUPFAM" id="SSF52540">
    <property type="entry name" value="P-loop containing nucleoside triphosphate hydrolases"/>
    <property type="match status" value="2"/>
</dbReference>
<keyword evidence="3" id="KW-0378">Hydrolase</keyword>
<gene>
    <name evidence="3" type="ORF">IPH26_13595</name>
</gene>
<dbReference type="SMART" id="SM00490">
    <property type="entry name" value="HELICc"/>
    <property type="match status" value="1"/>
</dbReference>
<accession>A0A9D7HLA0</accession>
<dbReference type="Proteomes" id="UP000807785">
    <property type="component" value="Unassembled WGS sequence"/>
</dbReference>
<feature type="region of interest" description="Disordered" evidence="1">
    <location>
        <begin position="22"/>
        <end position="63"/>
    </location>
</feature>
<dbReference type="Pfam" id="PF00271">
    <property type="entry name" value="Helicase_C"/>
    <property type="match status" value="1"/>
</dbReference>
<feature type="region of interest" description="Disordered" evidence="1">
    <location>
        <begin position="669"/>
        <end position="691"/>
    </location>
</feature>
<dbReference type="InterPro" id="IPR001650">
    <property type="entry name" value="Helicase_C-like"/>
</dbReference>
<dbReference type="CDD" id="cd18785">
    <property type="entry name" value="SF2_C"/>
    <property type="match status" value="1"/>
</dbReference>
<comment type="caution">
    <text evidence="3">The sequence shown here is derived from an EMBL/GenBank/DDBJ whole genome shotgun (WGS) entry which is preliminary data.</text>
</comment>
<name>A0A9D7HLA0_9PROT</name>
<dbReference type="PROSITE" id="PS51194">
    <property type="entry name" value="HELICASE_CTER"/>
    <property type="match status" value="1"/>
</dbReference>
<feature type="domain" description="Helicase C-terminal" evidence="2">
    <location>
        <begin position="945"/>
        <end position="1103"/>
    </location>
</feature>
<feature type="compositionally biased region" description="Polar residues" evidence="1">
    <location>
        <begin position="1200"/>
        <end position="1212"/>
    </location>
</feature>
<dbReference type="InterPro" id="IPR027417">
    <property type="entry name" value="P-loop_NTPase"/>
</dbReference>
<feature type="region of interest" description="Disordered" evidence="1">
    <location>
        <begin position="84"/>
        <end position="110"/>
    </location>
</feature>
<evidence type="ECO:0000256" key="1">
    <source>
        <dbReference type="SAM" id="MobiDB-lite"/>
    </source>
</evidence>
<feature type="region of interest" description="Disordered" evidence="1">
    <location>
        <begin position="1185"/>
        <end position="1212"/>
    </location>
</feature>
<protein>
    <submittedName>
        <fullName evidence="3">Helicase</fullName>
    </submittedName>
</protein>
<evidence type="ECO:0000313" key="4">
    <source>
        <dbReference type="Proteomes" id="UP000807785"/>
    </source>
</evidence>
<keyword evidence="3" id="KW-0067">ATP-binding</keyword>
<evidence type="ECO:0000259" key="2">
    <source>
        <dbReference type="PROSITE" id="PS51194"/>
    </source>
</evidence>
<reference evidence="3" key="1">
    <citation type="submission" date="2020-10" db="EMBL/GenBank/DDBJ databases">
        <title>Connecting structure to function with the recovery of over 1000 high-quality activated sludge metagenome-assembled genomes encoding full-length rRNA genes using long-read sequencing.</title>
        <authorList>
            <person name="Singleton C.M."/>
            <person name="Petriglieri F."/>
            <person name="Kristensen J.M."/>
            <person name="Kirkegaard R.H."/>
            <person name="Michaelsen T.Y."/>
            <person name="Andersen M.H."/>
            <person name="Karst S.M."/>
            <person name="Dueholm M.S."/>
            <person name="Nielsen P.H."/>
            <person name="Albertsen M."/>
        </authorList>
    </citation>
    <scope>NUCLEOTIDE SEQUENCE</scope>
    <source>
        <strain evidence="3">Bjer_18-Q3-R1-45_BAT3C.347</strain>
    </source>
</reference>
<dbReference type="EMBL" id="JADJEV010000004">
    <property type="protein sequence ID" value="MBK6973912.1"/>
    <property type="molecule type" value="Genomic_DNA"/>
</dbReference>
<dbReference type="AlphaFoldDB" id="A0A9D7HLA0"/>
<keyword evidence="3" id="KW-0547">Nucleotide-binding</keyword>
<dbReference type="GO" id="GO:0004386">
    <property type="term" value="F:helicase activity"/>
    <property type="evidence" value="ECO:0007669"/>
    <property type="project" value="UniProtKB-KW"/>
</dbReference>
<sequence>MPLTENLANRNWLTSRLRAEIVGPDPAGEPREIVPGGDAGKFSWEEFRKPKKQKNGEEIVWQDPPAKRYGAGILYPVGVVEEAEQARSGDDVNAGPDAAQPPESREADDKLERLAEKNASKSSGLPDDSEDYNVTLANAFRPSAIGISFLADLDCEKNGMRVELVSIGRLGNEDLQEIPVGTYRQTSAMVGDPGGVQYPRSVWLRVPLLDDQKRYPHIEVSSADLLEAREPIRKTIDSIWPGLEMILVSRRYPRFAANQRLITVSLINRRALDAGKLDEQCLFQSGIRVRGLSESAWIQPYPEAELSQLEAPDPLSDERVNRLLYRQYQTYAIGHGCAADWPGNMPSTVSQVWTDVMPAFEAPATNADLMITGPDGAKHPVAISMRKLAGLDRSDDGWEEVGALLTAYENWIESLRLPRPGIPGVMADMLQTAEGLIARCEDCLGRIRDGIAFLREDSETSRFAREAFRLANHAMLIAQLRTTREVRIPSPALEGGITWTPAITNPDPSVATTKGYWRAFQIGFILMSLRAIAQPESDHRDIVDLIWFPTGGGKTEAYLGLTAFTILFNRISGRQTGGADVLMRYTLRLLTAQQFQRASLLFCSMEHLRRNTAGLGDKPFRIGLWVGGSASPNSRKEAVQALESLQSDPESENPFVLLKCPWCGAKFGPSGEVSDSRRRGRRGGGMQGREAGIPSVLGYRRYTPTNQHPPTVVFSCNDPACEFGTGSTFQRAKPPLPIVIIDEDLFDDPPNLIIGTVDKFAMLAWKPQARRMFGIGDNGKHAGLPPSLIIQDELHLISGPLGSMVGAYETVIESLCRRDGVGHIKPKIIASTATISRAHEQIKHLYARNDVFLFPPSGLEAGDSFFACEARNEDGSLKPGRLYLGVLAPSHGSLQTTEARVFACLMQHAATMLTDDDGRDPWWTLLCFFNSLRELGSAASLFVADTRDYLRVILDRHGIHYATIRKLFEVSELTSRIRSDQVPKELERLEKPFVTPSPRGEKSFEGIDAVDACLASNIIEVGVDVSRLALMAIVGQPKTTSQYIQVSSRVGRDPEKPGLVVVLYGQSKPRDRSHYERFRPYHQRLYAQVEPTSVTPFSPPAVERALHGILVAAVRQLGLLATVSSAARPFPLDAGTPLRDMIEMMIEERVSLVAPVERDSVMIRLQRRLDEWRVWQPSEYGGFGAAPQDPPLLHPAGSSEPPQWNGRSWPTMSSLRDVDASCEADVTGFFNQLQEEQS</sequence>
<proteinExistence type="predicted"/>
<organism evidence="3 4">
    <name type="scientific">Candidatus Methylophosphatis roskildensis</name>
    <dbReference type="NCBI Taxonomy" id="2899263"/>
    <lineage>
        <taxon>Bacteria</taxon>
        <taxon>Pseudomonadati</taxon>
        <taxon>Pseudomonadota</taxon>
        <taxon>Betaproteobacteria</taxon>
        <taxon>Nitrosomonadales</taxon>
        <taxon>Sterolibacteriaceae</taxon>
        <taxon>Candidatus Methylophosphatis</taxon>
    </lineage>
</organism>
<evidence type="ECO:0000313" key="3">
    <source>
        <dbReference type="EMBL" id="MBK6973912.1"/>
    </source>
</evidence>
<dbReference type="Gene3D" id="3.40.50.300">
    <property type="entry name" value="P-loop containing nucleotide triphosphate hydrolases"/>
    <property type="match status" value="2"/>
</dbReference>
<keyword evidence="3" id="KW-0347">Helicase</keyword>